<organism evidence="11 12">
    <name type="scientific">Candidatus Thiothrix phosphatis</name>
    <dbReference type="NCBI Taxonomy" id="3112415"/>
    <lineage>
        <taxon>Bacteria</taxon>
        <taxon>Pseudomonadati</taxon>
        <taxon>Pseudomonadota</taxon>
        <taxon>Gammaproteobacteria</taxon>
        <taxon>Thiotrichales</taxon>
        <taxon>Thiotrichaceae</taxon>
        <taxon>Thiothrix</taxon>
    </lineage>
</organism>
<dbReference type="PANTHER" id="PTHR10925">
    <property type="entry name" value="N-ACETYLTRANSFERASE 10"/>
    <property type="match status" value="1"/>
</dbReference>
<dbReference type="CDD" id="cd04301">
    <property type="entry name" value="NAT_SF"/>
    <property type="match status" value="1"/>
</dbReference>
<gene>
    <name evidence="9" type="primary">tmcA</name>
    <name evidence="11" type="ORF">VSS37_08535</name>
</gene>
<comment type="subcellular location">
    <subcellularLocation>
        <location evidence="9">Cytoplasm</location>
    </subcellularLocation>
</comment>
<dbReference type="HAMAP" id="MF_01886">
    <property type="entry name" value="tRNA_acetyltr_TmcA"/>
    <property type="match status" value="1"/>
</dbReference>
<dbReference type="EMBL" id="JAYMYJ010000083">
    <property type="protein sequence ID" value="MEB4591020.1"/>
    <property type="molecule type" value="Genomic_DNA"/>
</dbReference>
<evidence type="ECO:0000256" key="5">
    <source>
        <dbReference type="ARBA" id="ARBA00022741"/>
    </source>
</evidence>
<evidence type="ECO:0000256" key="3">
    <source>
        <dbReference type="ARBA" id="ARBA00022679"/>
    </source>
</evidence>
<name>A0ABU6CW52_9GAMM</name>
<keyword evidence="5 9" id="KW-0547">Nucleotide-binding</keyword>
<dbReference type="Gene3D" id="3.40.630.30">
    <property type="match status" value="1"/>
</dbReference>
<dbReference type="InterPro" id="IPR013562">
    <property type="entry name" value="TmcA/NAT10_N"/>
</dbReference>
<dbReference type="Gene3D" id="3.40.50.300">
    <property type="entry name" value="P-loop containing nucleotide triphosphate hydrolases"/>
    <property type="match status" value="1"/>
</dbReference>
<keyword evidence="7 9" id="KW-0694">RNA-binding</keyword>
<keyword evidence="6 9" id="KW-0067">ATP-binding</keyword>
<sequence length="552" mass="59980">MAGRTGDPYPYRGKRAGCGINKLPRRLEVISGRQEACLQRVQALLPQGTDALWITTAPGIAGALPANKAHTLLGQETDCIVFDAHSGFAVNAFAAVSGTLRGGGVFYLLTPPLDEWEVFPDPDYLRFLPYPWRPDEVTGRFLRRLARMLVERPIPALAHSRDSHSMRQSEAVEVMATAVVPLVLTADRGRGKSAALGMAASRLLGQGSRVVLTAPSRATVESVFRHAANPPVFLAPDDLLQTLPEAEVLMVDEAAAIPVPLLLKMLEHYPRCVFSTTLHGYEGSGRGFALRFQQQLEAHAPGWKSIRLHQPIRWAENDPLEHFIHQALLLDVDLAPLQAGKRLGDDVAYRRLDRDALAHNEALLRQLFGLLVTAHYQTRPSDLRQMLDAPDISIHVLEQAGEILAVAVLSREGGLDAALTTAIHAGKRRPHGHPIPQTLTFHAGIRGAAQLLCERVMRIAVHPELQGQGLGAQLLECLVKYAEDSGADYIGVSYALTPALLRFWERAGFVLARIGHRKDSASGSCSAVQIRGLTAAGKALADQPTVQSTSPV</sequence>
<dbReference type="Pfam" id="PF05127">
    <property type="entry name" value="NAT10_TcmA_helicase"/>
    <property type="match status" value="1"/>
</dbReference>
<comment type="function">
    <text evidence="9">Catalyzes the formation of N(4)-acetylcytidine (ac(4)C) at the wobble position of tRNA(Met), by using acetyl-CoA as an acetyl donor and ATP (or GTP).</text>
</comment>
<dbReference type="InterPro" id="IPR032672">
    <property type="entry name" value="TmcA/NAT10/Kre33"/>
</dbReference>
<dbReference type="Proteomes" id="UP001308005">
    <property type="component" value="Unassembled WGS sequence"/>
</dbReference>
<evidence type="ECO:0000256" key="6">
    <source>
        <dbReference type="ARBA" id="ARBA00022840"/>
    </source>
</evidence>
<keyword evidence="3 9" id="KW-0808">Transferase</keyword>
<dbReference type="InterPro" id="IPR027417">
    <property type="entry name" value="P-loop_NTPase"/>
</dbReference>
<dbReference type="InterPro" id="IPR016181">
    <property type="entry name" value="Acyl_CoA_acyltransferase"/>
</dbReference>
<dbReference type="InterPro" id="IPR000182">
    <property type="entry name" value="GNAT_dom"/>
</dbReference>
<keyword evidence="2 9" id="KW-0820">tRNA-binding</keyword>
<comment type="caution">
    <text evidence="9">Lacks conserved residue(s) required for the propagation of feature annotation.</text>
</comment>
<dbReference type="SUPFAM" id="SSF52540">
    <property type="entry name" value="P-loop containing nucleoside triphosphate hydrolases"/>
    <property type="match status" value="1"/>
</dbReference>
<evidence type="ECO:0000256" key="8">
    <source>
        <dbReference type="ARBA" id="ARBA00023315"/>
    </source>
</evidence>
<evidence type="ECO:0000256" key="1">
    <source>
        <dbReference type="ARBA" id="ARBA00022490"/>
    </source>
</evidence>
<proteinExistence type="inferred from homology"/>
<feature type="binding site" evidence="9">
    <location>
        <position position="313"/>
    </location>
    <ligand>
        <name>ATP</name>
        <dbReference type="ChEBI" id="CHEBI:30616"/>
    </ligand>
</feature>
<evidence type="ECO:0000259" key="10">
    <source>
        <dbReference type="PROSITE" id="PS51186"/>
    </source>
</evidence>
<protein>
    <recommendedName>
        <fullName evidence="9">tRNA(Met) cytidine acetyltransferase TmcA</fullName>
        <ecNumber evidence="9">2.3.1.193</ecNumber>
    </recommendedName>
</protein>
<keyword evidence="12" id="KW-1185">Reference proteome</keyword>
<accession>A0ABU6CW52</accession>
<dbReference type="PROSITE" id="PS51186">
    <property type="entry name" value="GNAT"/>
    <property type="match status" value="1"/>
</dbReference>
<comment type="catalytic activity">
    <reaction evidence="9">
        <text>cytidine(34) in elongator tRNA(Met) + acetyl-CoA + ATP + H2O = N(4)-acetylcytidine(34) in elongator tRNA(Met) + ADP + phosphate + CoA + H(+)</text>
        <dbReference type="Rhea" id="RHEA:43788"/>
        <dbReference type="Rhea" id="RHEA-COMP:10693"/>
        <dbReference type="Rhea" id="RHEA-COMP:10694"/>
        <dbReference type="ChEBI" id="CHEBI:15377"/>
        <dbReference type="ChEBI" id="CHEBI:15378"/>
        <dbReference type="ChEBI" id="CHEBI:30616"/>
        <dbReference type="ChEBI" id="CHEBI:43474"/>
        <dbReference type="ChEBI" id="CHEBI:57287"/>
        <dbReference type="ChEBI" id="CHEBI:57288"/>
        <dbReference type="ChEBI" id="CHEBI:74900"/>
        <dbReference type="ChEBI" id="CHEBI:82748"/>
        <dbReference type="ChEBI" id="CHEBI:456216"/>
        <dbReference type="EC" id="2.3.1.193"/>
    </reaction>
</comment>
<reference evidence="11 12" key="2">
    <citation type="submission" date="2024-01" db="EMBL/GenBank/DDBJ databases">
        <authorList>
            <person name="Xie X."/>
        </authorList>
    </citation>
    <scope>NUCLEOTIDE SEQUENCE [LARGE SCALE GENOMIC DNA]</scope>
    <source>
        <strain evidence="11">SCUT-1</strain>
    </source>
</reference>
<evidence type="ECO:0000256" key="4">
    <source>
        <dbReference type="ARBA" id="ARBA00022694"/>
    </source>
</evidence>
<keyword evidence="8 9" id="KW-0012">Acyltransferase</keyword>
<dbReference type="PANTHER" id="PTHR10925:SF5">
    <property type="entry name" value="RNA CYTIDINE ACETYLTRANSFERASE"/>
    <property type="match status" value="1"/>
</dbReference>
<evidence type="ECO:0000256" key="2">
    <source>
        <dbReference type="ARBA" id="ARBA00022555"/>
    </source>
</evidence>
<keyword evidence="1 9" id="KW-0963">Cytoplasm</keyword>
<feature type="binding site" evidence="9">
    <location>
        <position position="506"/>
    </location>
    <ligand>
        <name>acetyl-CoA</name>
        <dbReference type="ChEBI" id="CHEBI:57288"/>
    </ligand>
</feature>
<dbReference type="SUPFAM" id="SSF55729">
    <property type="entry name" value="Acyl-CoA N-acyltransferases (Nat)"/>
    <property type="match status" value="1"/>
</dbReference>
<dbReference type="GO" id="GO:0016746">
    <property type="term" value="F:acyltransferase activity"/>
    <property type="evidence" value="ECO:0007669"/>
    <property type="project" value="UniProtKB-KW"/>
</dbReference>
<evidence type="ECO:0000256" key="7">
    <source>
        <dbReference type="ARBA" id="ARBA00022884"/>
    </source>
</evidence>
<comment type="caution">
    <text evidence="11">The sequence shown here is derived from an EMBL/GenBank/DDBJ whole genome shotgun (WGS) entry which is preliminary data.</text>
</comment>
<feature type="binding site" evidence="9">
    <location>
        <begin position="459"/>
        <end position="461"/>
    </location>
    <ligand>
        <name>acetyl-CoA</name>
        <dbReference type="ChEBI" id="CHEBI:57288"/>
    </ligand>
</feature>
<dbReference type="InterPro" id="IPR024914">
    <property type="entry name" value="tRNA_acetyltr_TmcA"/>
</dbReference>
<evidence type="ECO:0000256" key="9">
    <source>
        <dbReference type="HAMAP-Rule" id="MF_01886"/>
    </source>
</evidence>
<dbReference type="EC" id="2.3.1.193" evidence="9"/>
<dbReference type="Gene3D" id="3.40.50.11040">
    <property type="match status" value="1"/>
</dbReference>
<evidence type="ECO:0000313" key="11">
    <source>
        <dbReference type="EMBL" id="MEB4591020.1"/>
    </source>
</evidence>
<dbReference type="InterPro" id="IPR007807">
    <property type="entry name" value="TcmA/NAT10_helicase"/>
</dbReference>
<reference evidence="12" key="1">
    <citation type="submission" date="2023-07" db="EMBL/GenBank/DDBJ databases">
        <title>The carbon used by Thiothrix.</title>
        <authorList>
            <person name="Chen L."/>
        </authorList>
    </citation>
    <scope>NUCLEOTIDE SEQUENCE [LARGE SCALE GENOMIC DNA]</scope>
</reference>
<dbReference type="Pfam" id="PF08351">
    <property type="entry name" value="TmcA_N"/>
    <property type="match status" value="1"/>
</dbReference>
<feature type="domain" description="N-acetyltransferase" evidence="10">
    <location>
        <begin position="347"/>
        <end position="528"/>
    </location>
</feature>
<evidence type="ECO:0000313" key="12">
    <source>
        <dbReference type="Proteomes" id="UP001308005"/>
    </source>
</evidence>
<comment type="similarity">
    <text evidence="9">Belongs to the TmcA family.</text>
</comment>
<keyword evidence="4 9" id="KW-0819">tRNA processing</keyword>
<dbReference type="Pfam" id="PF13718">
    <property type="entry name" value="GNAT_acetyltr_2"/>
    <property type="match status" value="2"/>
</dbReference>